<reference evidence="9 10" key="1">
    <citation type="submission" date="2018-05" db="EMBL/GenBank/DDBJ databases">
        <title>Complete Genome Sequences of Extremely Thermoacidophilic, Metal-Mobilizing Type-Strain Members of the Archaeal Family Sulfolobaceae: Acidianus brierleyi DSM-1651T, Acidianus sulfidivorans DSM-18786T, Metallosphaera hakonensis DSM-7519T, and Metallosphaera prunae DSM-10039T.</title>
        <authorList>
            <person name="Counts J.A."/>
            <person name="Kelly R.M."/>
        </authorList>
    </citation>
    <scope>NUCLEOTIDE SEQUENCE [LARGE SCALE GENOMIC DNA]</scope>
    <source>
        <strain evidence="9 10">DSM 1651</strain>
    </source>
</reference>
<dbReference type="Pfam" id="PF00136">
    <property type="entry name" value="DNA_pol_B"/>
    <property type="match status" value="1"/>
</dbReference>
<dbReference type="InterPro" id="IPR006172">
    <property type="entry name" value="DNA-dir_DNA_pol_B"/>
</dbReference>
<dbReference type="Proteomes" id="UP000248044">
    <property type="component" value="Chromosome"/>
</dbReference>
<accession>A0A2U9IH87</accession>
<dbReference type="PANTHER" id="PTHR10322">
    <property type="entry name" value="DNA POLYMERASE CATALYTIC SUBUNIT"/>
    <property type="match status" value="1"/>
</dbReference>
<evidence type="ECO:0000313" key="10">
    <source>
        <dbReference type="Proteomes" id="UP000248044"/>
    </source>
</evidence>
<dbReference type="InterPro" id="IPR023211">
    <property type="entry name" value="DNA_pol_palm_dom_sf"/>
</dbReference>
<dbReference type="EMBL" id="CP029289">
    <property type="protein sequence ID" value="AWR95417.1"/>
    <property type="molecule type" value="Genomic_DNA"/>
</dbReference>
<dbReference type="Gene3D" id="1.10.287.690">
    <property type="entry name" value="Helix hairpin bin"/>
    <property type="match status" value="1"/>
</dbReference>
<dbReference type="InterPro" id="IPR006134">
    <property type="entry name" value="DNA-dir_DNA_pol_B_multi_dom"/>
</dbReference>
<dbReference type="PANTHER" id="PTHR10322:SF23">
    <property type="entry name" value="DNA POLYMERASE DELTA CATALYTIC SUBUNIT"/>
    <property type="match status" value="1"/>
</dbReference>
<evidence type="ECO:0000256" key="7">
    <source>
        <dbReference type="ARBA" id="ARBA00049244"/>
    </source>
</evidence>
<evidence type="ECO:0000256" key="3">
    <source>
        <dbReference type="ARBA" id="ARBA00022679"/>
    </source>
</evidence>
<evidence type="ECO:0000256" key="6">
    <source>
        <dbReference type="ARBA" id="ARBA00023125"/>
    </source>
</evidence>
<keyword evidence="3" id="KW-0808">Transferase</keyword>
<name>A0A2U9IH87_9CREN</name>
<dbReference type="InterPro" id="IPR050240">
    <property type="entry name" value="DNA_pol_type-B"/>
</dbReference>
<evidence type="ECO:0000256" key="1">
    <source>
        <dbReference type="ARBA" id="ARBA00005755"/>
    </source>
</evidence>
<dbReference type="OrthoDB" id="8639at2157"/>
<proteinExistence type="inferred from homology"/>
<dbReference type="Gene3D" id="3.90.1600.10">
    <property type="entry name" value="Palm domain of DNA polymerase"/>
    <property type="match status" value="1"/>
</dbReference>
<evidence type="ECO:0000256" key="4">
    <source>
        <dbReference type="ARBA" id="ARBA00022695"/>
    </source>
</evidence>
<evidence type="ECO:0000259" key="8">
    <source>
        <dbReference type="Pfam" id="PF00136"/>
    </source>
</evidence>
<dbReference type="InterPro" id="IPR043502">
    <property type="entry name" value="DNA/RNA_pol_sf"/>
</dbReference>
<evidence type="ECO:0000256" key="5">
    <source>
        <dbReference type="ARBA" id="ARBA00022932"/>
    </source>
</evidence>
<protein>
    <recommendedName>
        <fullName evidence="2">DNA-directed DNA polymerase</fullName>
        <ecNumber evidence="2">2.7.7.7</ecNumber>
    </recommendedName>
</protein>
<dbReference type="GO" id="GO:0003677">
    <property type="term" value="F:DNA binding"/>
    <property type="evidence" value="ECO:0007669"/>
    <property type="project" value="UniProtKB-KW"/>
</dbReference>
<dbReference type="EC" id="2.7.7.7" evidence="2"/>
<comment type="catalytic activity">
    <reaction evidence="7">
        <text>DNA(n) + a 2'-deoxyribonucleoside 5'-triphosphate = DNA(n+1) + diphosphate</text>
        <dbReference type="Rhea" id="RHEA:22508"/>
        <dbReference type="Rhea" id="RHEA-COMP:17339"/>
        <dbReference type="Rhea" id="RHEA-COMP:17340"/>
        <dbReference type="ChEBI" id="CHEBI:33019"/>
        <dbReference type="ChEBI" id="CHEBI:61560"/>
        <dbReference type="ChEBI" id="CHEBI:173112"/>
        <dbReference type="EC" id="2.7.7.7"/>
    </reaction>
</comment>
<feature type="domain" description="DNA-directed DNA polymerase family B multifunctional" evidence="8">
    <location>
        <begin position="255"/>
        <end position="393"/>
    </location>
</feature>
<dbReference type="SUPFAM" id="SSF56672">
    <property type="entry name" value="DNA/RNA polymerases"/>
    <property type="match status" value="1"/>
</dbReference>
<keyword evidence="10" id="KW-1185">Reference proteome</keyword>
<dbReference type="GeneID" id="36833144"/>
<dbReference type="SMART" id="SM00486">
    <property type="entry name" value="POLBc"/>
    <property type="match status" value="1"/>
</dbReference>
<dbReference type="AlphaFoldDB" id="A0A2U9IH87"/>
<evidence type="ECO:0000256" key="2">
    <source>
        <dbReference type="ARBA" id="ARBA00012417"/>
    </source>
</evidence>
<keyword evidence="5" id="KW-0239">DNA-directed DNA polymerase</keyword>
<keyword evidence="6" id="KW-0238">DNA-binding</keyword>
<dbReference type="RefSeq" id="WP_110271295.1">
    <property type="nucleotide sequence ID" value="NZ_CP029289.2"/>
</dbReference>
<dbReference type="GO" id="GO:0000166">
    <property type="term" value="F:nucleotide binding"/>
    <property type="evidence" value="ECO:0007669"/>
    <property type="project" value="InterPro"/>
</dbReference>
<comment type="similarity">
    <text evidence="1">Belongs to the DNA polymerase type-B family.</text>
</comment>
<organism evidence="9 10">
    <name type="scientific">Acidianus brierleyi</name>
    <dbReference type="NCBI Taxonomy" id="41673"/>
    <lineage>
        <taxon>Archaea</taxon>
        <taxon>Thermoproteota</taxon>
        <taxon>Thermoprotei</taxon>
        <taxon>Sulfolobales</taxon>
        <taxon>Sulfolobaceae</taxon>
        <taxon>Acidianus</taxon>
    </lineage>
</organism>
<dbReference type="GO" id="GO:0006261">
    <property type="term" value="P:DNA-templated DNA replication"/>
    <property type="evidence" value="ECO:0007669"/>
    <property type="project" value="TreeGrafter"/>
</dbReference>
<dbReference type="GO" id="GO:0003887">
    <property type="term" value="F:DNA-directed DNA polymerase activity"/>
    <property type="evidence" value="ECO:0007669"/>
    <property type="project" value="UniProtKB-KW"/>
</dbReference>
<evidence type="ECO:0000313" key="9">
    <source>
        <dbReference type="EMBL" id="AWR95417.1"/>
    </source>
</evidence>
<sequence length="554" mass="64765">MTEGYLIDAKPVKGGLILYLNGFRKAFVKTTFPVYVITQNPEIVLQHPSVLKYEEEEWKDIQGKKIKLYRFEIEEISAYYYIRKRLKVVNEIPSIISQTLYRLKALPFRWVKIDKGKIVATSDYDFPKIRYATLIPLDWYGEAEEGEKVKVIENGEERIEYNPKVNVDVAECLGDACEKVDAIVKVDMKRKRSPVLIKGLIEWSYSSKVLLREIAYSTIGKALTTNEAWVALRRKIIIHKVVPRVEKLRTLEELKKVDKGGLIIFPKVGCFNNVYQIDFSSMYPSLIVKYNISAETVDSCEDLKTEIGSICFKEKGIVPEALEWLIRRKEELKKVDEERSNAIKWMLVASFGYLGFRNSKFGKIEAYELVTYFARKTLREAIDLAEKRGIEVLHGIIDSLTVKGDIEDYVKELEERTGLKLKVEKFRWMIFTNNREGLPFPTRYLGKGEKMKVKGIIRSNMPNVIKDFLRDLTREMSNANSCEEINMKKIDEIYRQYRQRIINGEPKDYVLWIKGIPYVRGVKGFYEAYNGFNGADVFYYLNYLKRVYESMWWK</sequence>
<keyword evidence="4" id="KW-0548">Nucleotidyltransferase</keyword>
<gene>
    <name evidence="9" type="ORF">DFR85_13270</name>
</gene>
<dbReference type="KEGG" id="abri:DFR85_13270"/>